<evidence type="ECO:0000256" key="2">
    <source>
        <dbReference type="ARBA" id="ARBA00022741"/>
    </source>
</evidence>
<dbReference type="Gene3D" id="3.40.50.720">
    <property type="entry name" value="NAD(P)-binding Rossmann-like Domain"/>
    <property type="match status" value="1"/>
</dbReference>
<dbReference type="EMBL" id="NBVN01000002">
    <property type="protein sequence ID" value="PUA33197.1"/>
    <property type="molecule type" value="Genomic_DNA"/>
</dbReference>
<dbReference type="Pfam" id="PF19045">
    <property type="entry name" value="Ligase_CoA_2"/>
    <property type="match status" value="1"/>
</dbReference>
<protein>
    <recommendedName>
        <fullName evidence="4">CoA-binding domain-containing protein</fullName>
    </recommendedName>
</protein>
<dbReference type="InterPro" id="IPR036291">
    <property type="entry name" value="NAD(P)-bd_dom_sf"/>
</dbReference>
<evidence type="ECO:0000313" key="6">
    <source>
        <dbReference type="Proteomes" id="UP000244093"/>
    </source>
</evidence>
<evidence type="ECO:0000256" key="1">
    <source>
        <dbReference type="ARBA" id="ARBA00022598"/>
    </source>
</evidence>
<dbReference type="PANTHER" id="PTHR43334">
    <property type="entry name" value="ACETATE--COA LIGASE [ADP-FORMING]"/>
    <property type="match status" value="1"/>
</dbReference>
<organism evidence="5 6">
    <name type="scientific">Zestosphaera tikiterensis</name>
    <dbReference type="NCBI Taxonomy" id="1973259"/>
    <lineage>
        <taxon>Archaea</taxon>
        <taxon>Thermoproteota</taxon>
        <taxon>Thermoprotei</taxon>
        <taxon>Desulfurococcales</taxon>
        <taxon>Desulfurococcaceae</taxon>
        <taxon>Zestosphaera</taxon>
    </lineage>
</organism>
<evidence type="ECO:0000259" key="4">
    <source>
        <dbReference type="SMART" id="SM00881"/>
    </source>
</evidence>
<dbReference type="GO" id="GO:0043758">
    <property type="term" value="F:acetate-CoA ligase (ADP-forming) activity"/>
    <property type="evidence" value="ECO:0007669"/>
    <property type="project" value="InterPro"/>
</dbReference>
<evidence type="ECO:0000256" key="3">
    <source>
        <dbReference type="ARBA" id="ARBA00022840"/>
    </source>
</evidence>
<keyword evidence="1" id="KW-0436">Ligase</keyword>
<dbReference type="InterPro" id="IPR003781">
    <property type="entry name" value="CoA-bd"/>
</dbReference>
<comment type="caution">
    <text evidence="5">The sequence shown here is derived from an EMBL/GenBank/DDBJ whole genome shotgun (WGS) entry which is preliminary data.</text>
</comment>
<dbReference type="AlphaFoldDB" id="A0A2R7Y729"/>
<proteinExistence type="predicted"/>
<dbReference type="Proteomes" id="UP000244093">
    <property type="component" value="Unassembled WGS sequence"/>
</dbReference>
<dbReference type="SUPFAM" id="SSF52210">
    <property type="entry name" value="Succinyl-CoA synthetase domains"/>
    <property type="match status" value="2"/>
</dbReference>
<sequence>MGVGYEIFEKFFAPSSIALIGASPVKGTIGRAIMDNLIERFKGRIYPVNVKYDEVLGFKAYKSCAELPETPDLVVVAVPAKVVPSVLDECGLRGVKAAIVISAGFKEVGPQGEMLEKELVSIARKHGMRVIGPNCLGIYDAYTGLDTIFNPSDRQSKPLPGDVAFISQSGALGAAVLDWLSEAGVGMSKFVSFGNAADVKEWELIEFLAYDPKTKVILAYIEGVEDGRKFLNSIKTAVKLGKPVVILKAGKSEKGMKAVASHTGSLAGSYQVYEAALKQAGAIVVKELNELILVAKALSWLPVPKGNNLAIVTNGGGAGVLATDAAELEGLKIVELSSEVKEYLRRELPPAASVQNPVDILGDAPPARYKIAVEAVLKDDNVDLVLVITLMQSPAFEPLGFVKELSTLVKSYRKPVVLASPGGSYTERHIETLEREVKIPAFKTPEEAIKALKYVFLWSEISKRHTS</sequence>
<accession>A0A2R7Y729</accession>
<dbReference type="PANTHER" id="PTHR43334:SF1">
    <property type="entry name" value="3-HYDROXYPROPIONATE--COA LIGASE [ADP-FORMING]"/>
    <property type="match status" value="1"/>
</dbReference>
<dbReference type="InterPro" id="IPR032875">
    <property type="entry name" value="Succ_CoA_lig_flav_dom"/>
</dbReference>
<dbReference type="InterPro" id="IPR051538">
    <property type="entry name" value="Acyl-CoA_Synth/Transferase"/>
</dbReference>
<evidence type="ECO:0000313" key="5">
    <source>
        <dbReference type="EMBL" id="PUA33197.1"/>
    </source>
</evidence>
<dbReference type="SUPFAM" id="SSF51735">
    <property type="entry name" value="NAD(P)-binding Rossmann-fold domains"/>
    <property type="match status" value="1"/>
</dbReference>
<gene>
    <name evidence="5" type="ORF">B7O98_01820</name>
</gene>
<dbReference type="Pfam" id="PF13380">
    <property type="entry name" value="CoA_binding_2"/>
    <property type="match status" value="1"/>
</dbReference>
<dbReference type="GO" id="GO:0005524">
    <property type="term" value="F:ATP binding"/>
    <property type="evidence" value="ECO:0007669"/>
    <property type="project" value="UniProtKB-KW"/>
</dbReference>
<dbReference type="Gene3D" id="3.40.50.261">
    <property type="entry name" value="Succinyl-CoA synthetase domains"/>
    <property type="match status" value="2"/>
</dbReference>
<dbReference type="InterPro" id="IPR043938">
    <property type="entry name" value="Ligase_CoA_dom"/>
</dbReference>
<dbReference type="Pfam" id="PF13607">
    <property type="entry name" value="Succ_CoA_lig"/>
    <property type="match status" value="1"/>
</dbReference>
<keyword evidence="2" id="KW-0547">Nucleotide-binding</keyword>
<name>A0A2R7Y729_9CREN</name>
<feature type="domain" description="CoA-binding" evidence="4">
    <location>
        <begin position="11"/>
        <end position="105"/>
    </location>
</feature>
<dbReference type="SMART" id="SM00881">
    <property type="entry name" value="CoA_binding"/>
    <property type="match status" value="1"/>
</dbReference>
<keyword evidence="3" id="KW-0067">ATP-binding</keyword>
<dbReference type="InterPro" id="IPR016102">
    <property type="entry name" value="Succinyl-CoA_synth-like"/>
</dbReference>
<reference evidence="5 6" key="1">
    <citation type="journal article" date="2018" name="Syst. Appl. Microbiol.">
        <title>A new symbiotic nanoarchaeote (Candidatus Nanoclepta minutus) and its host (Zestosphaera tikiterensis gen. nov., sp. nov.) from a New Zealand hot spring.</title>
        <authorList>
            <person name="St John E."/>
            <person name="Liu Y."/>
            <person name="Podar M."/>
            <person name="Stott M.B."/>
            <person name="Meneghin J."/>
            <person name="Chen Z."/>
            <person name="Lagutin K."/>
            <person name="Mitchell K."/>
            <person name="Reysenbach A.L."/>
        </authorList>
    </citation>
    <scope>NUCLEOTIDE SEQUENCE [LARGE SCALE GENOMIC DNA]</scope>
    <source>
        <strain evidence="5">NZ3</strain>
    </source>
</reference>